<dbReference type="EMBL" id="CM000832">
    <property type="protein sequence ID" value="EET07733.1"/>
    <property type="molecule type" value="Genomic_DNA"/>
</dbReference>
<dbReference type="HOGENOM" id="CLU_3005372_0_0_4"/>
<proteinExistence type="predicted"/>
<dbReference type="Proteomes" id="UP000001812">
    <property type="component" value="Chromosome I"/>
</dbReference>
<organism evidence="2">
    <name type="scientific">Burkholderia pseudomallei 1710a</name>
    <dbReference type="NCBI Taxonomy" id="320371"/>
    <lineage>
        <taxon>Bacteria</taxon>
        <taxon>Pseudomonadati</taxon>
        <taxon>Pseudomonadota</taxon>
        <taxon>Betaproteobacteria</taxon>
        <taxon>Burkholderiales</taxon>
        <taxon>Burkholderiaceae</taxon>
        <taxon>Burkholderia</taxon>
        <taxon>pseudomallei group</taxon>
    </lineage>
</organism>
<name>A0A0E1W3K3_BURPE</name>
<feature type="compositionally biased region" description="Basic and acidic residues" evidence="1">
    <location>
        <begin position="1"/>
        <end position="13"/>
    </location>
</feature>
<reference evidence="2" key="1">
    <citation type="submission" date="2009-05" db="EMBL/GenBank/DDBJ databases">
        <authorList>
            <person name="Harkins D.M."/>
            <person name="DeShazer D."/>
            <person name="Woods D.E."/>
            <person name="Brinkac L.M."/>
            <person name="Brown K.A."/>
            <person name="Hung G.C."/>
            <person name="Tuanyok A."/>
            <person name="Zhang B."/>
            <person name="Nierman W.C."/>
        </authorList>
    </citation>
    <scope>NUCLEOTIDE SEQUENCE [LARGE SCALE GENOMIC DNA]</scope>
    <source>
        <strain evidence="2">1710a</strain>
    </source>
</reference>
<evidence type="ECO:0000313" key="2">
    <source>
        <dbReference type="EMBL" id="EET07733.1"/>
    </source>
</evidence>
<gene>
    <name evidence="2" type="ORF">BURPS1710A_1393</name>
</gene>
<feature type="compositionally biased region" description="Basic residues" evidence="1">
    <location>
        <begin position="21"/>
        <end position="32"/>
    </location>
</feature>
<protein>
    <submittedName>
        <fullName evidence="2">Uncharacterized protein</fullName>
    </submittedName>
</protein>
<dbReference type="AlphaFoldDB" id="A0A0E1W3K3"/>
<accession>A0A0E1W3K3</accession>
<sequence length="56" mass="6288">MRTRAERTTKHTGVEATPARQARRRPSSHRASPRSAIRIVKRPPSIVTANGDGERR</sequence>
<evidence type="ECO:0000256" key="1">
    <source>
        <dbReference type="SAM" id="MobiDB-lite"/>
    </source>
</evidence>
<feature type="region of interest" description="Disordered" evidence="1">
    <location>
        <begin position="1"/>
        <end position="56"/>
    </location>
</feature>